<dbReference type="PRINTS" id="PR00870">
    <property type="entry name" value="DNAPOLXBETA"/>
</dbReference>
<name>A0A2M8EIJ2_UNCKA</name>
<organism evidence="25 26">
    <name type="scientific">candidate division WWE3 bacterium CG_4_9_14_0_2_um_filter_48_10</name>
    <dbReference type="NCBI Taxonomy" id="1975078"/>
    <lineage>
        <taxon>Bacteria</taxon>
        <taxon>Katanobacteria</taxon>
    </lineage>
</organism>
<dbReference type="EMBL" id="PFSK01000036">
    <property type="protein sequence ID" value="PJC22452.1"/>
    <property type="molecule type" value="Genomic_DNA"/>
</dbReference>
<evidence type="ECO:0000256" key="2">
    <source>
        <dbReference type="ARBA" id="ARBA00004496"/>
    </source>
</evidence>
<accession>A0A2M8EIJ2</accession>
<dbReference type="Gene3D" id="1.10.150.20">
    <property type="entry name" value="5' to 3' exonuclease, C-terminal subdomain"/>
    <property type="match status" value="1"/>
</dbReference>
<evidence type="ECO:0000256" key="18">
    <source>
        <dbReference type="ARBA" id="ARBA00044632"/>
    </source>
</evidence>
<dbReference type="Pfam" id="PF14520">
    <property type="entry name" value="HHH_5"/>
    <property type="match status" value="1"/>
</dbReference>
<dbReference type="GO" id="GO:0003677">
    <property type="term" value="F:DNA binding"/>
    <property type="evidence" value="ECO:0007669"/>
    <property type="project" value="InterPro"/>
</dbReference>
<dbReference type="GO" id="GO:0008270">
    <property type="term" value="F:zinc ion binding"/>
    <property type="evidence" value="ECO:0007669"/>
    <property type="project" value="TreeGrafter"/>
</dbReference>
<dbReference type="GO" id="GO:0003887">
    <property type="term" value="F:DNA-directed DNA polymerase activity"/>
    <property type="evidence" value="ECO:0007669"/>
    <property type="project" value="UniProtKB-KW"/>
</dbReference>
<dbReference type="GO" id="GO:0005829">
    <property type="term" value="C:cytosol"/>
    <property type="evidence" value="ECO:0007669"/>
    <property type="project" value="TreeGrafter"/>
</dbReference>
<evidence type="ECO:0000256" key="14">
    <source>
        <dbReference type="ARBA" id="ARBA00023053"/>
    </source>
</evidence>
<protein>
    <recommendedName>
        <fullName evidence="5">DNA polymerase beta</fullName>
        <ecNumber evidence="3">2.7.7.7</ecNumber>
        <ecNumber evidence="4">4.2.99.18</ecNumber>
    </recommendedName>
    <alternativeName>
        <fullName evidence="16">5'-deoxyribose-phosphate lyase</fullName>
    </alternativeName>
    <alternativeName>
        <fullName evidence="17">AP lyase</fullName>
    </alternativeName>
</protein>
<keyword evidence="6" id="KW-0488">Methylation</keyword>
<dbReference type="CDD" id="cd07436">
    <property type="entry name" value="PHP_PolX"/>
    <property type="match status" value="1"/>
</dbReference>
<feature type="domain" description="DNA-directed DNA polymerase X" evidence="24">
    <location>
        <begin position="6"/>
        <end position="324"/>
    </location>
</feature>
<evidence type="ECO:0000313" key="25">
    <source>
        <dbReference type="EMBL" id="PJC22452.1"/>
    </source>
</evidence>
<evidence type="ECO:0000256" key="16">
    <source>
        <dbReference type="ARBA" id="ARBA00035717"/>
    </source>
</evidence>
<evidence type="ECO:0000256" key="7">
    <source>
        <dbReference type="ARBA" id="ARBA00022634"/>
    </source>
</evidence>
<dbReference type="InterPro" id="IPR002008">
    <property type="entry name" value="DNA_pol_X_beta-like"/>
</dbReference>
<dbReference type="EC" id="4.2.99.18" evidence="4"/>
<dbReference type="Gene3D" id="1.10.150.110">
    <property type="entry name" value="DNA polymerase beta, N-terminal domain-like"/>
    <property type="match status" value="1"/>
</dbReference>
<evidence type="ECO:0000256" key="13">
    <source>
        <dbReference type="ARBA" id="ARBA00022932"/>
    </source>
</evidence>
<dbReference type="CDD" id="cd00141">
    <property type="entry name" value="NT_POLXc"/>
    <property type="match status" value="1"/>
</dbReference>
<evidence type="ECO:0000259" key="22">
    <source>
        <dbReference type="SMART" id="SM00278"/>
    </source>
</evidence>
<dbReference type="InterPro" id="IPR010996">
    <property type="entry name" value="HHH_MUS81"/>
</dbReference>
<dbReference type="Gene3D" id="3.30.460.10">
    <property type="entry name" value="Beta Polymerase, domain 2"/>
    <property type="match status" value="1"/>
</dbReference>
<evidence type="ECO:0000256" key="5">
    <source>
        <dbReference type="ARBA" id="ARBA00020020"/>
    </source>
</evidence>
<comment type="cofactor">
    <cofactor evidence="1">
        <name>Mg(2+)</name>
        <dbReference type="ChEBI" id="CHEBI:18420"/>
    </cofactor>
</comment>
<evidence type="ECO:0000256" key="20">
    <source>
        <dbReference type="ARBA" id="ARBA00045548"/>
    </source>
</evidence>
<gene>
    <name evidence="25" type="ORF">CO059_02505</name>
</gene>
<evidence type="ECO:0000259" key="23">
    <source>
        <dbReference type="SMART" id="SM00481"/>
    </source>
</evidence>
<comment type="function">
    <text evidence="20">Repair polymerase that plays a key role in base-excision repair. During this process, the damaged base is excised by specific DNA glycosylases, the DNA backbone is nicked at the abasic site by an apurinic/apyrimidic (AP) endonuclease, and POLB removes 5'-deoxyribose-phosphate from the preincised AP site acting as a 5'-deoxyribose-phosphate lyase (5'-dRP lyase); through its DNA polymerase activity, it adds one nucleotide to the 3' end of the arising single-nucleotide gap. Conducts 'gap-filling' DNA synthesis in a stepwise distributive fashion rather than in a processive fashion as for other DNA polymerases. It is also able to cleave sugar-phosphate bonds 3' to an intact AP site, acting as an AP lyase.</text>
</comment>
<dbReference type="SMART" id="SM00278">
    <property type="entry name" value="HhH1"/>
    <property type="match status" value="3"/>
</dbReference>
<evidence type="ECO:0000256" key="8">
    <source>
        <dbReference type="ARBA" id="ARBA00022679"/>
    </source>
</evidence>
<evidence type="ECO:0000256" key="12">
    <source>
        <dbReference type="ARBA" id="ARBA00022843"/>
    </source>
</evidence>
<dbReference type="Pfam" id="PF14716">
    <property type="entry name" value="HHH_8"/>
    <property type="match status" value="1"/>
</dbReference>
<dbReference type="InterPro" id="IPR047967">
    <property type="entry name" value="PolX_PHP"/>
</dbReference>
<keyword evidence="14" id="KW-0915">Sodium</keyword>
<dbReference type="PANTHER" id="PTHR36928">
    <property type="entry name" value="PHOSPHATASE YCDX-RELATED"/>
    <property type="match status" value="1"/>
</dbReference>
<dbReference type="PANTHER" id="PTHR36928:SF1">
    <property type="entry name" value="PHOSPHATASE YCDX-RELATED"/>
    <property type="match status" value="1"/>
</dbReference>
<dbReference type="SMART" id="SM00483">
    <property type="entry name" value="POLXc"/>
    <property type="match status" value="1"/>
</dbReference>
<dbReference type="InterPro" id="IPR004013">
    <property type="entry name" value="PHP_dom"/>
</dbReference>
<dbReference type="SUPFAM" id="SSF89550">
    <property type="entry name" value="PHP domain-like"/>
    <property type="match status" value="1"/>
</dbReference>
<dbReference type="SUPFAM" id="SSF81301">
    <property type="entry name" value="Nucleotidyltransferase"/>
    <property type="match status" value="1"/>
</dbReference>
<dbReference type="Pfam" id="PF02811">
    <property type="entry name" value="PHP"/>
    <property type="match status" value="1"/>
</dbReference>
<dbReference type="AlphaFoldDB" id="A0A2M8EIJ2"/>
<dbReference type="InterPro" id="IPR016195">
    <property type="entry name" value="Pol/histidinol_Pase-like"/>
</dbReference>
<keyword evidence="8" id="KW-0808">Transferase</keyword>
<evidence type="ECO:0000256" key="21">
    <source>
        <dbReference type="ARBA" id="ARBA00049244"/>
    </source>
</evidence>
<dbReference type="SUPFAM" id="SSF47802">
    <property type="entry name" value="DNA polymerase beta, N-terminal domain-like"/>
    <property type="match status" value="1"/>
</dbReference>
<evidence type="ECO:0000256" key="11">
    <source>
        <dbReference type="ARBA" id="ARBA00022763"/>
    </source>
</evidence>
<dbReference type="GO" id="GO:0042578">
    <property type="term" value="F:phosphoric ester hydrolase activity"/>
    <property type="evidence" value="ECO:0007669"/>
    <property type="project" value="TreeGrafter"/>
</dbReference>
<dbReference type="InterPro" id="IPR029398">
    <property type="entry name" value="PolB_thumb"/>
</dbReference>
<feature type="domain" description="Helix-hairpin-helix DNA-binding motif class 1" evidence="22">
    <location>
        <begin position="96"/>
        <end position="115"/>
    </location>
</feature>
<dbReference type="InterPro" id="IPR003583">
    <property type="entry name" value="Hlx-hairpin-Hlx_DNA-bd_motif"/>
</dbReference>
<feature type="domain" description="Helix-hairpin-helix DNA-binding motif class 1" evidence="22">
    <location>
        <begin position="56"/>
        <end position="75"/>
    </location>
</feature>
<evidence type="ECO:0000256" key="17">
    <source>
        <dbReference type="ARBA" id="ARBA00035726"/>
    </source>
</evidence>
<evidence type="ECO:0000256" key="6">
    <source>
        <dbReference type="ARBA" id="ARBA00022481"/>
    </source>
</evidence>
<dbReference type="InterPro" id="IPR010994">
    <property type="entry name" value="RuvA_2-like"/>
</dbReference>
<dbReference type="Pfam" id="PF14791">
    <property type="entry name" value="DNA_pol_B_thumb"/>
    <property type="match status" value="1"/>
</dbReference>
<dbReference type="Gene3D" id="3.30.210.10">
    <property type="entry name" value="DNA polymerase, thumb domain"/>
    <property type="match status" value="1"/>
</dbReference>
<keyword evidence="11" id="KW-0227">DNA damage</keyword>
<evidence type="ECO:0000256" key="9">
    <source>
        <dbReference type="ARBA" id="ARBA00022695"/>
    </source>
</evidence>
<feature type="domain" description="Helix-hairpin-helix DNA-binding motif class 1" evidence="22">
    <location>
        <begin position="131"/>
        <end position="150"/>
    </location>
</feature>
<evidence type="ECO:0000256" key="19">
    <source>
        <dbReference type="ARBA" id="ARBA00044678"/>
    </source>
</evidence>
<keyword evidence="7" id="KW-0237">DNA synthesis</keyword>
<dbReference type="InterPro" id="IPR022311">
    <property type="entry name" value="PolX-like"/>
</dbReference>
<comment type="subcellular location">
    <subcellularLocation>
        <location evidence="2">Cytoplasm</location>
    </subcellularLocation>
</comment>
<sequence length="584" mass="65147">MEFSKLSNRYITKMLREVAAAYEVRGEDRFRVRAYDTAADSVEHATSEVKDLWEEERLEDIPGIGASIAGHLDEYFRTGKVRHFEEAKRGLPPGMFEFLGLEGVGAKTAYRLAKELNLRTINDLKRAAESGRIAELPGFKEKTAKLILKAISERKVGEGRMILPIAYATAEKLIAEIMKVSGVRRADPLGSLRRMVATIGDVDIGVATDKPKKVIDALTKFPDVARVLVAGEVKATIVLKTGKQADIYAFDPKRYGSLIQYFTGSKQHNIHLRKIANQKGLSLSEHGISKFRKEKIVGNPLPVATEEEFYRMLGMDWIPPELREDTGEIEAAQEGELPELVELKNIKGDTHTHTTNSDGEETPEEMVQAAIEEGLEYYGIADHAPSAQALGKKGAREEILRQKKEIEELRKKYRGKIEIFFSAEVDITAAAEVELPPELIALYDYTTASIHSSFSQSKEQMTQRLINALKHPYVDVIGHPTGRLLGKREAYEVDWDQVFEVAAAEGKFLEINAFPTRLDLPDTLVREAKKRGIKFVINTDAHHSSQLDNMRFGVAVARRGWCGKSDIINALSTAEFAKALGVGR</sequence>
<evidence type="ECO:0000256" key="4">
    <source>
        <dbReference type="ARBA" id="ARBA00012720"/>
    </source>
</evidence>
<comment type="catalytic activity">
    <reaction evidence="21">
        <text>DNA(n) + a 2'-deoxyribonucleoside 5'-triphosphate = DNA(n+1) + diphosphate</text>
        <dbReference type="Rhea" id="RHEA:22508"/>
        <dbReference type="Rhea" id="RHEA-COMP:17339"/>
        <dbReference type="Rhea" id="RHEA-COMP:17340"/>
        <dbReference type="ChEBI" id="CHEBI:33019"/>
        <dbReference type="ChEBI" id="CHEBI:61560"/>
        <dbReference type="ChEBI" id="CHEBI:173112"/>
        <dbReference type="EC" id="2.7.7.7"/>
    </reaction>
</comment>
<dbReference type="PIRSF" id="PIRSF005047">
    <property type="entry name" value="UCP005047_YshC"/>
    <property type="match status" value="1"/>
</dbReference>
<keyword evidence="15" id="KW-0234">DNA repair</keyword>
<keyword evidence="9" id="KW-0548">Nucleotidyltransferase</keyword>
<keyword evidence="10" id="KW-0235">DNA replication</keyword>
<evidence type="ECO:0000256" key="10">
    <source>
        <dbReference type="ARBA" id="ARBA00022705"/>
    </source>
</evidence>
<dbReference type="Proteomes" id="UP000228781">
    <property type="component" value="Unassembled WGS sequence"/>
</dbReference>
<keyword evidence="13" id="KW-0239">DNA-directed DNA polymerase</keyword>
<dbReference type="InterPro" id="IPR043519">
    <property type="entry name" value="NT_sf"/>
</dbReference>
<proteinExistence type="predicted"/>
<dbReference type="Gene3D" id="3.20.20.140">
    <property type="entry name" value="Metal-dependent hydrolases"/>
    <property type="match status" value="1"/>
</dbReference>
<evidence type="ECO:0000313" key="26">
    <source>
        <dbReference type="Proteomes" id="UP000228781"/>
    </source>
</evidence>
<dbReference type="InterPro" id="IPR027421">
    <property type="entry name" value="DNA_pol_lamdba_lyase_dom_sf"/>
</dbReference>
<evidence type="ECO:0000256" key="1">
    <source>
        <dbReference type="ARBA" id="ARBA00001946"/>
    </source>
</evidence>
<dbReference type="GO" id="GO:0006281">
    <property type="term" value="P:DNA repair"/>
    <property type="evidence" value="ECO:0007669"/>
    <property type="project" value="UniProtKB-KW"/>
</dbReference>
<comment type="catalytic activity">
    <reaction evidence="18">
        <text>2'-deoxyribonucleotide-(2'-deoxyribose 5'-phosphate)-2'-deoxyribonucleotide-DNA = a 3'-end 2'-deoxyribonucleotide-(2,3-dehydro-2,3-deoxyribose 5'-phosphate)-DNA + a 5'-end 5'-phospho-2'-deoxyribonucleoside-DNA + H(+)</text>
        <dbReference type="Rhea" id="RHEA:66592"/>
        <dbReference type="Rhea" id="RHEA-COMP:13180"/>
        <dbReference type="Rhea" id="RHEA-COMP:16897"/>
        <dbReference type="Rhea" id="RHEA-COMP:17067"/>
        <dbReference type="ChEBI" id="CHEBI:15378"/>
        <dbReference type="ChEBI" id="CHEBI:136412"/>
        <dbReference type="ChEBI" id="CHEBI:157695"/>
        <dbReference type="ChEBI" id="CHEBI:167181"/>
        <dbReference type="EC" id="4.2.99.18"/>
    </reaction>
</comment>
<feature type="domain" description="Polymerase/histidinol phosphatase N-terminal" evidence="23">
    <location>
        <begin position="348"/>
        <end position="429"/>
    </location>
</feature>
<dbReference type="SMART" id="SM00481">
    <property type="entry name" value="POLIIIAc"/>
    <property type="match status" value="1"/>
</dbReference>
<evidence type="ECO:0000256" key="15">
    <source>
        <dbReference type="ARBA" id="ARBA00023204"/>
    </source>
</evidence>
<comment type="caution">
    <text evidence="25">The sequence shown here is derived from an EMBL/GenBank/DDBJ whole genome shotgun (WGS) entry which is preliminary data.</text>
</comment>
<comment type="catalytic activity">
    <reaction evidence="19">
        <text>a 5'-end 2'-deoxyribose-2'-deoxyribonucleotide-DNA = (2E,4S)-4-hydroxypenten-2-al-5-phosphate + a 5'-end 5'-phospho-2'-deoxyribonucleoside-DNA + H(+)</text>
        <dbReference type="Rhea" id="RHEA:76255"/>
        <dbReference type="Rhea" id="RHEA-COMP:13180"/>
        <dbReference type="Rhea" id="RHEA-COMP:18657"/>
        <dbReference type="ChEBI" id="CHEBI:15378"/>
        <dbReference type="ChEBI" id="CHEBI:136412"/>
        <dbReference type="ChEBI" id="CHEBI:195194"/>
        <dbReference type="ChEBI" id="CHEBI:195195"/>
    </reaction>
</comment>
<dbReference type="InterPro" id="IPR002054">
    <property type="entry name" value="DNA-dir_DNA_pol_X"/>
</dbReference>
<dbReference type="InterPro" id="IPR003141">
    <property type="entry name" value="Pol/His_phosphatase_N"/>
</dbReference>
<dbReference type="SUPFAM" id="SSF47781">
    <property type="entry name" value="RuvA domain 2-like"/>
    <property type="match status" value="1"/>
</dbReference>
<dbReference type="InterPro" id="IPR050243">
    <property type="entry name" value="PHP_phosphatase"/>
</dbReference>
<dbReference type="GO" id="GO:0140078">
    <property type="term" value="F:class I DNA-(apurinic or apyrimidinic site) endonuclease activity"/>
    <property type="evidence" value="ECO:0007669"/>
    <property type="project" value="UniProtKB-EC"/>
</dbReference>
<dbReference type="EC" id="2.7.7.7" evidence="3"/>
<dbReference type="InterPro" id="IPR037160">
    <property type="entry name" value="DNA_Pol_thumb_sf"/>
</dbReference>
<evidence type="ECO:0000256" key="3">
    <source>
        <dbReference type="ARBA" id="ARBA00012417"/>
    </source>
</evidence>
<evidence type="ECO:0000259" key="24">
    <source>
        <dbReference type="SMART" id="SM00483"/>
    </source>
</evidence>
<reference evidence="26" key="1">
    <citation type="submission" date="2017-09" db="EMBL/GenBank/DDBJ databases">
        <title>Depth-based differentiation of microbial function through sediment-hosted aquifers and enrichment of novel symbionts in the deep terrestrial subsurface.</title>
        <authorList>
            <person name="Probst A.J."/>
            <person name="Ladd B."/>
            <person name="Jarett J.K."/>
            <person name="Geller-Mcgrath D.E."/>
            <person name="Sieber C.M.K."/>
            <person name="Emerson J.B."/>
            <person name="Anantharaman K."/>
            <person name="Thomas B.C."/>
            <person name="Malmstrom R."/>
            <person name="Stieglmeier M."/>
            <person name="Klingl A."/>
            <person name="Woyke T."/>
            <person name="Ryan C.M."/>
            <person name="Banfield J.F."/>
        </authorList>
    </citation>
    <scope>NUCLEOTIDE SEQUENCE [LARGE SCALE GENOMIC DNA]</scope>
</reference>
<dbReference type="NCBIfam" id="NF006375">
    <property type="entry name" value="PRK08609.1"/>
    <property type="match status" value="1"/>
</dbReference>
<keyword evidence="12" id="KW-0832">Ubl conjugation</keyword>